<dbReference type="FunFam" id="3.30.420.40:FF:000148">
    <property type="entry name" value="Actin, alpha skeletal muscle"/>
    <property type="match status" value="1"/>
</dbReference>
<dbReference type="OrthoDB" id="422673at2759"/>
<comment type="caution">
    <text evidence="8">The sequence shown here is derived from an EMBL/GenBank/DDBJ whole genome shotgun (WGS) entry which is preliminary data.</text>
</comment>
<dbReference type="SMART" id="SM00268">
    <property type="entry name" value="ACTIN"/>
    <property type="match status" value="1"/>
</dbReference>
<dbReference type="EMBL" id="CAJFCJ010000069">
    <property type="protein sequence ID" value="CAD5126657.1"/>
    <property type="molecule type" value="Genomic_DNA"/>
</dbReference>
<name>A0A7I8WEL7_9ANNE</name>
<accession>A0A7I8WEL7</accession>
<evidence type="ECO:0000313" key="9">
    <source>
        <dbReference type="Proteomes" id="UP000549394"/>
    </source>
</evidence>
<evidence type="ECO:0000256" key="5">
    <source>
        <dbReference type="ARBA" id="ARBA00022840"/>
    </source>
</evidence>
<evidence type="ECO:0000256" key="1">
    <source>
        <dbReference type="ARBA" id="ARBA00003520"/>
    </source>
</evidence>
<dbReference type="PRINTS" id="PR00190">
    <property type="entry name" value="ACTIN"/>
</dbReference>
<proteinExistence type="inferred from homology"/>
<dbReference type="Gene3D" id="2.30.36.70">
    <property type="entry name" value="Actin, Chain A, domain 2"/>
    <property type="match status" value="1"/>
</dbReference>
<gene>
    <name evidence="8" type="ORF">DGYR_LOCUS13891</name>
</gene>
<dbReference type="GO" id="GO:0005524">
    <property type="term" value="F:ATP binding"/>
    <property type="evidence" value="ECO:0007669"/>
    <property type="project" value="UniProtKB-KW"/>
</dbReference>
<keyword evidence="3" id="KW-0963">Cytoplasm</keyword>
<evidence type="ECO:0000256" key="3">
    <source>
        <dbReference type="ARBA" id="ARBA00022490"/>
    </source>
</evidence>
<keyword evidence="9" id="KW-1185">Reference proteome</keyword>
<comment type="function">
    <text evidence="1">Actins are highly conserved proteins that are involved in various types of cell motility and are ubiquitously expressed in all eukaryotic cells.</text>
</comment>
<dbReference type="Gene3D" id="3.30.420.40">
    <property type="match status" value="3"/>
</dbReference>
<organism evidence="8 9">
    <name type="scientific">Dimorphilus gyrociliatus</name>
    <dbReference type="NCBI Taxonomy" id="2664684"/>
    <lineage>
        <taxon>Eukaryota</taxon>
        <taxon>Metazoa</taxon>
        <taxon>Spiralia</taxon>
        <taxon>Lophotrochozoa</taxon>
        <taxon>Annelida</taxon>
        <taxon>Polychaeta</taxon>
        <taxon>Polychaeta incertae sedis</taxon>
        <taxon>Dinophilidae</taxon>
        <taxon>Dimorphilus</taxon>
    </lineage>
</organism>
<keyword evidence="5" id="KW-0067">ATP-binding</keyword>
<dbReference type="PANTHER" id="PTHR11937">
    <property type="entry name" value="ACTIN"/>
    <property type="match status" value="1"/>
</dbReference>
<protein>
    <submittedName>
        <fullName evidence="8">DgyrCDS14735</fullName>
    </submittedName>
</protein>
<keyword evidence="6" id="KW-0206">Cytoskeleton</keyword>
<evidence type="ECO:0000256" key="4">
    <source>
        <dbReference type="ARBA" id="ARBA00022741"/>
    </source>
</evidence>
<evidence type="ECO:0000256" key="6">
    <source>
        <dbReference type="ARBA" id="ARBA00023212"/>
    </source>
</evidence>
<dbReference type="SUPFAM" id="SSF53067">
    <property type="entry name" value="Actin-like ATPase domain"/>
    <property type="match status" value="2"/>
</dbReference>
<comment type="subcellular location">
    <subcellularLocation>
        <location evidence="2">Cytoplasm</location>
        <location evidence="2">Cytoskeleton</location>
    </subcellularLocation>
</comment>
<dbReference type="InterPro" id="IPR043129">
    <property type="entry name" value="ATPase_NBD"/>
</dbReference>
<dbReference type="InterPro" id="IPR004000">
    <property type="entry name" value="Actin"/>
</dbReference>
<dbReference type="AlphaFoldDB" id="A0A7I8WEL7"/>
<comment type="similarity">
    <text evidence="7">Belongs to the actin family.</text>
</comment>
<evidence type="ECO:0000313" key="8">
    <source>
        <dbReference type="EMBL" id="CAD5126657.1"/>
    </source>
</evidence>
<sequence length="263" mass="29337">MCDNEATAIVIDNGSGLCKAGFAGAKTPKSVFPSIVGRPKQVAKDQKDSYVGDEAQTKREILTLKHLIERGIITNWNDMERVWDHTFANELHKTPKEHPILLTKTPLNSKANREKMTESYNLPDGQQLRIGNEKFRCAEALFQPAQMGMDCSGIHKIINSSILKCNSDLSNEFYANIVLSGGSTMFKGISDRLKKEMSVLCARYQRIEIIAPPERKYSTWIGGSIFAALSTFQQACMSSTEYDDIGPAIVHKKCFSQKVLLNL</sequence>
<dbReference type="Gene3D" id="3.90.640.10">
    <property type="entry name" value="Actin, Chain A, domain 4"/>
    <property type="match status" value="1"/>
</dbReference>
<dbReference type="GO" id="GO:0005856">
    <property type="term" value="C:cytoskeleton"/>
    <property type="evidence" value="ECO:0007669"/>
    <property type="project" value="UniProtKB-SubCell"/>
</dbReference>
<dbReference type="Proteomes" id="UP000549394">
    <property type="component" value="Unassembled WGS sequence"/>
</dbReference>
<keyword evidence="4" id="KW-0547">Nucleotide-binding</keyword>
<evidence type="ECO:0000256" key="2">
    <source>
        <dbReference type="ARBA" id="ARBA00004245"/>
    </source>
</evidence>
<dbReference type="Pfam" id="PF00022">
    <property type="entry name" value="Actin"/>
    <property type="match status" value="1"/>
</dbReference>
<evidence type="ECO:0000256" key="7">
    <source>
        <dbReference type="RuleBase" id="RU000487"/>
    </source>
</evidence>
<reference evidence="8 9" key="1">
    <citation type="submission" date="2020-08" db="EMBL/GenBank/DDBJ databases">
        <authorList>
            <person name="Hejnol A."/>
        </authorList>
    </citation>
    <scope>NUCLEOTIDE SEQUENCE [LARGE SCALE GENOMIC DNA]</scope>
</reference>